<evidence type="ECO:0000256" key="2">
    <source>
        <dbReference type="ARBA" id="ARBA00013836"/>
    </source>
</evidence>
<gene>
    <name evidence="8" type="primary">MTF1</name>
    <name evidence="8" type="ORF">Q8F55_008916</name>
</gene>
<dbReference type="GeneID" id="95989959"/>
<dbReference type="Gene3D" id="3.40.50.150">
    <property type="entry name" value="Vaccinia Virus protein VP39"/>
    <property type="match status" value="2"/>
</dbReference>
<comment type="caution">
    <text evidence="8">The sequence shown here is derived from an EMBL/GenBank/DDBJ whole genome shotgun (WGS) entry which is preliminary data.</text>
</comment>
<dbReference type="EMBL" id="JBBXJM010000007">
    <property type="protein sequence ID" value="KAL1405289.1"/>
    <property type="molecule type" value="Genomic_DNA"/>
</dbReference>
<evidence type="ECO:0000313" key="8">
    <source>
        <dbReference type="EMBL" id="KAL1405289.1"/>
    </source>
</evidence>
<evidence type="ECO:0000256" key="5">
    <source>
        <dbReference type="ARBA" id="ARBA00022691"/>
    </source>
</evidence>
<proteinExistence type="predicted"/>
<keyword evidence="3" id="KW-0489">Methyltransferase</keyword>
<keyword evidence="6" id="KW-0694">RNA-binding</keyword>
<keyword evidence="4" id="KW-0808">Transferase</keyword>
<protein>
    <recommendedName>
        <fullName evidence="2">Mitochondrial transcription factor 1</fullName>
    </recommendedName>
</protein>
<accession>A0ABR3PS78</accession>
<evidence type="ECO:0000313" key="9">
    <source>
        <dbReference type="Proteomes" id="UP001565368"/>
    </source>
</evidence>
<dbReference type="SUPFAM" id="SSF53335">
    <property type="entry name" value="S-adenosyl-L-methionine-dependent methyltransferases"/>
    <property type="match status" value="1"/>
</dbReference>
<dbReference type="Gene3D" id="1.10.8.100">
    <property type="entry name" value="Ribosomal RNA adenine dimethylase-like, domain 2"/>
    <property type="match status" value="1"/>
</dbReference>
<name>A0ABR3PS78_9TREE</name>
<dbReference type="RefSeq" id="XP_069205233.1">
    <property type="nucleotide sequence ID" value="XM_069357296.1"/>
</dbReference>
<evidence type="ECO:0000256" key="3">
    <source>
        <dbReference type="ARBA" id="ARBA00022603"/>
    </source>
</evidence>
<dbReference type="Proteomes" id="UP001565368">
    <property type="component" value="Unassembled WGS sequence"/>
</dbReference>
<sequence>MIPRASSIETSVGMRESVKRHYLTSPTIANHFVRDLRLRPDEVVIDAYASTGVLTRALLAGGRDTTTPADWAKVSAEVGPIGAQSGKTKRRNAGQFTYPPWDVEKAVVPKLPREGDAPVNTPALVVACDPAVNQLSRGLGFDPDVAPPGAWDFNDPQTAERMKVFPKSPTERDMSLIYPSQLEDRLKFCIATPFLWDTVPGILSNQAVWSKLPVYDETKEGVEATKRPWTAPAPPITLVASVPDTTLGEQMVSQWIGTVIGSDEYGRSWLWQWGRVRLALMVTQSIYDSGETIRGKLSVLAQALFHIRPLPPYHHVPDVDKQSKRVFTDMDWRARETKGVRVAQTTAAPPPTTEVTVTERDDWFPPAKRSRLVDGDGAAITNTRRKVGSKVEYADRPLLLGLELTPREDPLVLPETRDSWEYVLRKLFVRESQPLGAVLPSVAFGAENLLDKIEAEDSPYAGKAVGRDTIVRNLDIDEWHRIVDVFDKWAFRPDTLIMDSRIDVDESRQVGLTV</sequence>
<dbReference type="PANTHER" id="PTHR11727:SF17">
    <property type="entry name" value="DIMETHYLADENOSINE TRANSFERASE 1, MITOCHONDRIAL"/>
    <property type="match status" value="1"/>
</dbReference>
<evidence type="ECO:0000256" key="7">
    <source>
        <dbReference type="ARBA" id="ARBA00024915"/>
    </source>
</evidence>
<evidence type="ECO:0000256" key="4">
    <source>
        <dbReference type="ARBA" id="ARBA00022679"/>
    </source>
</evidence>
<dbReference type="InterPro" id="IPR023165">
    <property type="entry name" value="rRNA_Ade_diMease-like_C"/>
</dbReference>
<dbReference type="PANTHER" id="PTHR11727">
    <property type="entry name" value="DIMETHYLADENOSINE TRANSFERASE"/>
    <property type="match status" value="1"/>
</dbReference>
<organism evidence="8 9">
    <name type="scientific">Vanrija albida</name>
    <dbReference type="NCBI Taxonomy" id="181172"/>
    <lineage>
        <taxon>Eukaryota</taxon>
        <taxon>Fungi</taxon>
        <taxon>Dikarya</taxon>
        <taxon>Basidiomycota</taxon>
        <taxon>Agaricomycotina</taxon>
        <taxon>Tremellomycetes</taxon>
        <taxon>Trichosporonales</taxon>
        <taxon>Trichosporonaceae</taxon>
        <taxon>Vanrija</taxon>
    </lineage>
</organism>
<comment type="function">
    <text evidence="7">Mitochondrial transcription factor that confers selective promoter recognition on the core subunit of the yeast mitochondrial RNA polymerase. Interacts with DNA in a non-specific manner.</text>
</comment>
<evidence type="ECO:0000256" key="6">
    <source>
        <dbReference type="ARBA" id="ARBA00022884"/>
    </source>
</evidence>
<comment type="subcellular location">
    <subcellularLocation>
        <location evidence="1">Mitochondrion</location>
    </subcellularLocation>
</comment>
<dbReference type="InterPro" id="IPR001737">
    <property type="entry name" value="KsgA/Erm"/>
</dbReference>
<keyword evidence="5" id="KW-0949">S-adenosyl-L-methionine</keyword>
<evidence type="ECO:0000256" key="1">
    <source>
        <dbReference type="ARBA" id="ARBA00004173"/>
    </source>
</evidence>
<dbReference type="InterPro" id="IPR029063">
    <property type="entry name" value="SAM-dependent_MTases_sf"/>
</dbReference>
<reference evidence="8 9" key="1">
    <citation type="submission" date="2023-08" db="EMBL/GenBank/DDBJ databases">
        <title>Annotated Genome Sequence of Vanrija albida AlHP1.</title>
        <authorList>
            <person name="Herzog R."/>
        </authorList>
    </citation>
    <scope>NUCLEOTIDE SEQUENCE [LARGE SCALE GENOMIC DNA]</scope>
    <source>
        <strain evidence="8 9">AlHP1</strain>
    </source>
</reference>
<keyword evidence="9" id="KW-1185">Reference proteome</keyword>